<keyword evidence="8" id="KW-0004">4Fe-4S</keyword>
<dbReference type="GO" id="GO:0016301">
    <property type="term" value="F:kinase activity"/>
    <property type="evidence" value="ECO:0007669"/>
    <property type="project" value="UniProtKB-KW"/>
</dbReference>
<keyword evidence="14" id="KW-0547">Nucleotide-binding</keyword>
<keyword evidence="27" id="KW-1185">Reference proteome</keyword>
<comment type="subcellular location">
    <subcellularLocation>
        <location evidence="4">Cell membrane</location>
        <topology evidence="4">Multi-pass membrane protein</topology>
    </subcellularLocation>
    <subcellularLocation>
        <location evidence="3">Cytoplasm</location>
    </subcellularLocation>
</comment>
<keyword evidence="20" id="KW-0411">Iron-sulfur</keyword>
<evidence type="ECO:0000256" key="10">
    <source>
        <dbReference type="ARBA" id="ARBA00022553"/>
    </source>
</evidence>
<evidence type="ECO:0000256" key="3">
    <source>
        <dbReference type="ARBA" id="ARBA00004496"/>
    </source>
</evidence>
<dbReference type="PROSITE" id="PS50109">
    <property type="entry name" value="HIS_KIN"/>
    <property type="match status" value="1"/>
</dbReference>
<dbReference type="CDD" id="cd16917">
    <property type="entry name" value="HATPase_UhpB-NarQ-NarX-like"/>
    <property type="match status" value="1"/>
</dbReference>
<dbReference type="SUPFAM" id="SSF103190">
    <property type="entry name" value="Sensory domain-like"/>
    <property type="match status" value="1"/>
</dbReference>
<evidence type="ECO:0000256" key="19">
    <source>
        <dbReference type="ARBA" id="ARBA00023012"/>
    </source>
</evidence>
<evidence type="ECO:0000256" key="1">
    <source>
        <dbReference type="ARBA" id="ARBA00000085"/>
    </source>
</evidence>
<dbReference type="InterPro" id="IPR036890">
    <property type="entry name" value="HATPase_C_sf"/>
</dbReference>
<name>A0ABU0I4A2_9HYPH</name>
<keyword evidence="12 24" id="KW-0812">Transmembrane</keyword>
<evidence type="ECO:0000256" key="24">
    <source>
        <dbReference type="SAM" id="Phobius"/>
    </source>
</evidence>
<evidence type="ECO:0000313" key="26">
    <source>
        <dbReference type="EMBL" id="MDQ0448705.1"/>
    </source>
</evidence>
<keyword evidence="19" id="KW-0902">Two-component regulatory system</keyword>
<evidence type="ECO:0000256" key="17">
    <source>
        <dbReference type="ARBA" id="ARBA00022989"/>
    </source>
</evidence>
<evidence type="ECO:0000256" key="21">
    <source>
        <dbReference type="ARBA" id="ARBA00024827"/>
    </source>
</evidence>
<evidence type="ECO:0000256" key="4">
    <source>
        <dbReference type="ARBA" id="ARBA00004651"/>
    </source>
</evidence>
<dbReference type="Proteomes" id="UP001231124">
    <property type="component" value="Unassembled WGS sequence"/>
</dbReference>
<dbReference type="InterPro" id="IPR004358">
    <property type="entry name" value="Sig_transdc_His_kin-like_C"/>
</dbReference>
<keyword evidence="18" id="KW-0408">Iron</keyword>
<evidence type="ECO:0000256" key="15">
    <source>
        <dbReference type="ARBA" id="ARBA00022777"/>
    </source>
</evidence>
<keyword evidence="13" id="KW-0479">Metal-binding</keyword>
<keyword evidence="10" id="KW-0597">Phosphoprotein</keyword>
<keyword evidence="9" id="KW-0963">Cytoplasm</keyword>
<evidence type="ECO:0000256" key="13">
    <source>
        <dbReference type="ARBA" id="ARBA00022723"/>
    </source>
</evidence>
<evidence type="ECO:0000259" key="25">
    <source>
        <dbReference type="PROSITE" id="PS50109"/>
    </source>
</evidence>
<evidence type="ECO:0000313" key="27">
    <source>
        <dbReference type="Proteomes" id="UP001231124"/>
    </source>
</evidence>
<evidence type="ECO:0000256" key="23">
    <source>
        <dbReference type="SAM" id="Coils"/>
    </source>
</evidence>
<evidence type="ECO:0000256" key="7">
    <source>
        <dbReference type="ARBA" id="ARBA00022475"/>
    </source>
</evidence>
<keyword evidence="24" id="KW-0472">Membrane</keyword>
<evidence type="ECO:0000256" key="11">
    <source>
        <dbReference type="ARBA" id="ARBA00022679"/>
    </source>
</evidence>
<evidence type="ECO:0000256" key="20">
    <source>
        <dbReference type="ARBA" id="ARBA00023014"/>
    </source>
</evidence>
<accession>A0ABU0I4A2</accession>
<dbReference type="RefSeq" id="WP_238203187.1">
    <property type="nucleotide sequence ID" value="NZ_BPQE01000012.1"/>
</dbReference>
<dbReference type="Gene3D" id="3.30.565.10">
    <property type="entry name" value="Histidine kinase-like ATPase, C-terminal domain"/>
    <property type="match status" value="1"/>
</dbReference>
<dbReference type="EMBL" id="JAUSVP010000010">
    <property type="protein sequence ID" value="MDQ0448705.1"/>
    <property type="molecule type" value="Genomic_DNA"/>
</dbReference>
<dbReference type="Pfam" id="PF07730">
    <property type="entry name" value="HisKA_3"/>
    <property type="match status" value="1"/>
</dbReference>
<sequence length="451" mass="48582">MLLPATVWLGDWVNHRIAAGVLRGAAGPTALYLGRIVEPRIQSLARSPGHALSEEDGAALRALLEDRAFHEQVVSMKIWAPDGTILFSSDPSLIGQSYHPDPLARASTGDITISANSLDDDDHDYERAIGQSLFEIFVPLHQSAGAEIIAVAEFYVGGRRLEEETGLAARHAWMVVVALMVALGLALLLVVDQESRIVIRQRTALKRRASESQRLMRQNQHLLERMNHAQRQISRIDDRGRQRLGADLHDGPIQLFSYVLMRLGDIREGIAPARRQAIDEVGRVASEAIADLRLISGELILPLDAGADLDSVLRSVIARHEERTHTSVAFALEGLATPLPDDLIRYAARIVQEALTNAVKHAGGLGQSVEVSVAGDGVLLTVSDRGPGFPAGDATTRDGARRNARDCEGLGLAGIRARAEALGGSLSLTSTLGRGARLRCVLPLRGAVPGK</sequence>
<comment type="catalytic activity">
    <reaction evidence="1">
        <text>ATP + protein L-histidine = ADP + protein N-phospho-L-histidine.</text>
        <dbReference type="EC" id="2.7.13.3"/>
    </reaction>
</comment>
<proteinExistence type="predicted"/>
<dbReference type="PRINTS" id="PR00344">
    <property type="entry name" value="BCTRLSENSOR"/>
</dbReference>
<evidence type="ECO:0000256" key="8">
    <source>
        <dbReference type="ARBA" id="ARBA00022485"/>
    </source>
</evidence>
<dbReference type="InterPro" id="IPR011712">
    <property type="entry name" value="Sig_transdc_His_kin_sub3_dim/P"/>
</dbReference>
<dbReference type="Pfam" id="PF02518">
    <property type="entry name" value="HATPase_c"/>
    <property type="match status" value="1"/>
</dbReference>
<organism evidence="26 27">
    <name type="scientific">Methylobacterium aerolatum</name>
    <dbReference type="NCBI Taxonomy" id="418708"/>
    <lineage>
        <taxon>Bacteria</taxon>
        <taxon>Pseudomonadati</taxon>
        <taxon>Pseudomonadota</taxon>
        <taxon>Alphaproteobacteria</taxon>
        <taxon>Hyphomicrobiales</taxon>
        <taxon>Methylobacteriaceae</taxon>
        <taxon>Methylobacterium</taxon>
    </lineage>
</organism>
<dbReference type="PANTHER" id="PTHR24421">
    <property type="entry name" value="NITRATE/NITRITE SENSOR PROTEIN NARX-RELATED"/>
    <property type="match status" value="1"/>
</dbReference>
<evidence type="ECO:0000256" key="22">
    <source>
        <dbReference type="ARBA" id="ARBA00030800"/>
    </source>
</evidence>
<comment type="cofactor">
    <cofactor evidence="2">
        <name>[4Fe-4S] cluster</name>
        <dbReference type="ChEBI" id="CHEBI:49883"/>
    </cofactor>
</comment>
<feature type="coiled-coil region" evidence="23">
    <location>
        <begin position="212"/>
        <end position="239"/>
    </location>
</feature>
<comment type="caution">
    <text evidence="26">The sequence shown here is derived from an EMBL/GenBank/DDBJ whole genome shotgun (WGS) entry which is preliminary data.</text>
</comment>
<dbReference type="PANTHER" id="PTHR24421:SF10">
    <property type="entry name" value="NITRATE_NITRITE SENSOR PROTEIN NARQ"/>
    <property type="match status" value="1"/>
</dbReference>
<dbReference type="InterPro" id="IPR050482">
    <property type="entry name" value="Sensor_HK_TwoCompSys"/>
</dbReference>
<dbReference type="InterPro" id="IPR005467">
    <property type="entry name" value="His_kinase_dom"/>
</dbReference>
<feature type="transmembrane region" description="Helical" evidence="24">
    <location>
        <begin position="172"/>
        <end position="191"/>
    </location>
</feature>
<protein>
    <recommendedName>
        <fullName evidence="6">Oxygen sensor histidine kinase NreB</fullName>
        <ecNumber evidence="5">2.7.13.3</ecNumber>
    </recommendedName>
    <alternativeName>
        <fullName evidence="22">Nitrogen regulation protein B</fullName>
    </alternativeName>
</protein>
<keyword evidence="17 24" id="KW-1133">Transmembrane helix</keyword>
<evidence type="ECO:0000256" key="14">
    <source>
        <dbReference type="ARBA" id="ARBA00022741"/>
    </source>
</evidence>
<reference evidence="26 27" key="1">
    <citation type="submission" date="2023-07" db="EMBL/GenBank/DDBJ databases">
        <title>Genomic Encyclopedia of Type Strains, Phase IV (KMG-IV): sequencing the most valuable type-strain genomes for metagenomic binning, comparative biology and taxonomic classification.</title>
        <authorList>
            <person name="Goeker M."/>
        </authorList>
    </citation>
    <scope>NUCLEOTIDE SEQUENCE [LARGE SCALE GENOMIC DNA]</scope>
    <source>
        <strain evidence="26 27">DSM 19013</strain>
    </source>
</reference>
<evidence type="ECO:0000256" key="2">
    <source>
        <dbReference type="ARBA" id="ARBA00001966"/>
    </source>
</evidence>
<evidence type="ECO:0000256" key="9">
    <source>
        <dbReference type="ARBA" id="ARBA00022490"/>
    </source>
</evidence>
<keyword evidence="16" id="KW-0067">ATP-binding</keyword>
<evidence type="ECO:0000256" key="12">
    <source>
        <dbReference type="ARBA" id="ARBA00022692"/>
    </source>
</evidence>
<feature type="domain" description="Histidine kinase" evidence="25">
    <location>
        <begin position="349"/>
        <end position="446"/>
    </location>
</feature>
<keyword evidence="11" id="KW-0808">Transferase</keyword>
<comment type="function">
    <text evidence="21">Member of the two-component regulatory system NreB/NreC involved in the control of dissimilatory nitrate/nitrite reduction in response to oxygen. NreB functions as a direct oxygen sensor histidine kinase which is autophosphorylated, in the absence of oxygen, probably at the conserved histidine residue, and transfers its phosphate group probably to a conserved aspartate residue of NreC. NreB/NreC activates the expression of the nitrate (narGHJI) and nitrite (nir) reductase operons, as well as the putative nitrate transporter gene narT.</text>
</comment>
<evidence type="ECO:0000256" key="16">
    <source>
        <dbReference type="ARBA" id="ARBA00022840"/>
    </source>
</evidence>
<keyword evidence="23" id="KW-0175">Coiled coil</keyword>
<keyword evidence="7" id="KW-1003">Cell membrane</keyword>
<dbReference type="SUPFAM" id="SSF55874">
    <property type="entry name" value="ATPase domain of HSP90 chaperone/DNA topoisomerase II/histidine kinase"/>
    <property type="match status" value="1"/>
</dbReference>
<evidence type="ECO:0000256" key="5">
    <source>
        <dbReference type="ARBA" id="ARBA00012438"/>
    </source>
</evidence>
<keyword evidence="15 26" id="KW-0418">Kinase</keyword>
<dbReference type="InterPro" id="IPR029151">
    <property type="entry name" value="Sensor-like_sf"/>
</dbReference>
<dbReference type="EC" id="2.7.13.3" evidence="5"/>
<dbReference type="SMART" id="SM00387">
    <property type="entry name" value="HATPase_c"/>
    <property type="match status" value="1"/>
</dbReference>
<evidence type="ECO:0000256" key="6">
    <source>
        <dbReference type="ARBA" id="ARBA00017322"/>
    </source>
</evidence>
<dbReference type="InterPro" id="IPR003594">
    <property type="entry name" value="HATPase_dom"/>
</dbReference>
<evidence type="ECO:0000256" key="18">
    <source>
        <dbReference type="ARBA" id="ARBA00023004"/>
    </source>
</evidence>
<gene>
    <name evidence="26" type="ORF">QO012_003217</name>
</gene>